<dbReference type="Pfam" id="PF12833">
    <property type="entry name" value="HTH_18"/>
    <property type="match status" value="1"/>
</dbReference>
<dbReference type="PROSITE" id="PS00041">
    <property type="entry name" value="HTH_ARAC_FAMILY_1"/>
    <property type="match status" value="1"/>
</dbReference>
<evidence type="ECO:0000256" key="3">
    <source>
        <dbReference type="ARBA" id="ARBA00023163"/>
    </source>
</evidence>
<dbReference type="EMBL" id="WHOC01000093">
    <property type="protein sequence ID" value="NOU87768.1"/>
    <property type="molecule type" value="Genomic_DNA"/>
</dbReference>
<comment type="caution">
    <text evidence="5">The sequence shown here is derived from an EMBL/GenBank/DDBJ whole genome shotgun (WGS) entry which is preliminary data.</text>
</comment>
<evidence type="ECO:0000256" key="1">
    <source>
        <dbReference type="ARBA" id="ARBA00023015"/>
    </source>
</evidence>
<name>A0ABX1Z3G4_9BACL</name>
<dbReference type="PROSITE" id="PS01124">
    <property type="entry name" value="HTH_ARAC_FAMILY_2"/>
    <property type="match status" value="1"/>
</dbReference>
<feature type="non-terminal residue" evidence="5">
    <location>
        <position position="1"/>
    </location>
</feature>
<organism evidence="5 6">
    <name type="scientific">Paenibacillus germinis</name>
    <dbReference type="NCBI Taxonomy" id="2654979"/>
    <lineage>
        <taxon>Bacteria</taxon>
        <taxon>Bacillati</taxon>
        <taxon>Bacillota</taxon>
        <taxon>Bacilli</taxon>
        <taxon>Bacillales</taxon>
        <taxon>Paenibacillaceae</taxon>
        <taxon>Paenibacillus</taxon>
    </lineage>
</organism>
<dbReference type="PANTHER" id="PTHR43280:SF28">
    <property type="entry name" value="HTH-TYPE TRANSCRIPTIONAL ACTIVATOR RHAS"/>
    <property type="match status" value="1"/>
</dbReference>
<evidence type="ECO:0000313" key="5">
    <source>
        <dbReference type="EMBL" id="NOU87768.1"/>
    </source>
</evidence>
<feature type="domain" description="HTH araC/xylS-type" evidence="4">
    <location>
        <begin position="1"/>
        <end position="96"/>
    </location>
</feature>
<dbReference type="InterPro" id="IPR018062">
    <property type="entry name" value="HTH_AraC-typ_CS"/>
</dbReference>
<gene>
    <name evidence="5" type="ORF">GC102_18625</name>
</gene>
<evidence type="ECO:0000259" key="4">
    <source>
        <dbReference type="PROSITE" id="PS01124"/>
    </source>
</evidence>
<keyword evidence="3" id="KW-0804">Transcription</keyword>
<sequence>AKAYVQERLELDHSLTSMAEYAGVSPAYFSRLFNKHTGHNFIQHITELKVERSKELLLHTDNMISEIAAQVGYNERTFRRVFKKMTGYSPANFRNQQ</sequence>
<dbReference type="Gene3D" id="1.10.10.60">
    <property type="entry name" value="Homeodomain-like"/>
    <property type="match status" value="2"/>
</dbReference>
<dbReference type="SUPFAM" id="SSF46689">
    <property type="entry name" value="Homeodomain-like"/>
    <property type="match status" value="2"/>
</dbReference>
<keyword evidence="1" id="KW-0805">Transcription regulation</keyword>
<dbReference type="RefSeq" id="WP_171690902.1">
    <property type="nucleotide sequence ID" value="NZ_WHOC01000093.1"/>
</dbReference>
<keyword evidence="2" id="KW-0238">DNA-binding</keyword>
<dbReference type="Proteomes" id="UP000658690">
    <property type="component" value="Unassembled WGS sequence"/>
</dbReference>
<protein>
    <submittedName>
        <fullName evidence="5">Helix-turn-helix domain-containing protein</fullName>
    </submittedName>
</protein>
<reference evidence="5 6" key="1">
    <citation type="submission" date="2019-10" db="EMBL/GenBank/DDBJ databases">
        <title>Description of Paenibacillus choica sp. nov.</title>
        <authorList>
            <person name="Carlier A."/>
            <person name="Qi S."/>
        </authorList>
    </citation>
    <scope>NUCLEOTIDE SEQUENCE [LARGE SCALE GENOMIC DNA]</scope>
    <source>
        <strain evidence="5 6">LMG 31460</strain>
    </source>
</reference>
<dbReference type="InterPro" id="IPR009057">
    <property type="entry name" value="Homeodomain-like_sf"/>
</dbReference>
<dbReference type="SMART" id="SM00342">
    <property type="entry name" value="HTH_ARAC"/>
    <property type="match status" value="1"/>
</dbReference>
<evidence type="ECO:0000313" key="6">
    <source>
        <dbReference type="Proteomes" id="UP000658690"/>
    </source>
</evidence>
<dbReference type="PANTHER" id="PTHR43280">
    <property type="entry name" value="ARAC-FAMILY TRANSCRIPTIONAL REGULATOR"/>
    <property type="match status" value="1"/>
</dbReference>
<proteinExistence type="predicted"/>
<accession>A0ABX1Z3G4</accession>
<evidence type="ECO:0000256" key="2">
    <source>
        <dbReference type="ARBA" id="ARBA00023125"/>
    </source>
</evidence>
<keyword evidence="6" id="KW-1185">Reference proteome</keyword>
<dbReference type="InterPro" id="IPR018060">
    <property type="entry name" value="HTH_AraC"/>
</dbReference>